<reference evidence="2 3" key="1">
    <citation type="submission" date="2020-09" db="EMBL/GenBank/DDBJ databases">
        <title>Genome seq and assembly of Chryseobacterium sp.</title>
        <authorList>
            <person name="Chhetri G."/>
        </authorList>
    </citation>
    <scope>NUCLEOTIDE SEQUENCE [LARGE SCALE GENOMIC DNA]</scope>
    <source>
        <strain evidence="2 3">GCR10</strain>
    </source>
</reference>
<proteinExistence type="predicted"/>
<dbReference type="Proteomes" id="UP000637299">
    <property type="component" value="Unassembled WGS sequence"/>
</dbReference>
<dbReference type="EMBL" id="JACYFS010000004">
    <property type="protein sequence ID" value="MBD8083555.1"/>
    <property type="molecule type" value="Genomic_DNA"/>
</dbReference>
<keyword evidence="1" id="KW-0472">Membrane</keyword>
<accession>A0ABR8ZE41</accession>
<keyword evidence="1" id="KW-0812">Transmembrane</keyword>
<sequence length="97" mass="11480">MKTVTKSIAISLVSLFTLAFFLIVGLVFYERNYSAKFKNTSLNITQDIFIKTWGRPDKIKYCKDCNDNLVLFYYTPLTYYAFNFDKKTKLLINKYQD</sequence>
<protein>
    <submittedName>
        <fullName evidence="2">Uncharacterized protein</fullName>
    </submittedName>
</protein>
<name>A0ABR8ZE41_9FLAO</name>
<keyword evidence="1" id="KW-1133">Transmembrane helix</keyword>
<comment type="caution">
    <text evidence="2">The sequence shown here is derived from an EMBL/GenBank/DDBJ whole genome shotgun (WGS) entry which is preliminary data.</text>
</comment>
<dbReference type="RefSeq" id="WP_056075906.1">
    <property type="nucleotide sequence ID" value="NZ_JACYFS010000004.1"/>
</dbReference>
<feature type="transmembrane region" description="Helical" evidence="1">
    <location>
        <begin position="6"/>
        <end position="29"/>
    </location>
</feature>
<evidence type="ECO:0000313" key="2">
    <source>
        <dbReference type="EMBL" id="MBD8083555.1"/>
    </source>
</evidence>
<evidence type="ECO:0000313" key="3">
    <source>
        <dbReference type="Proteomes" id="UP000637299"/>
    </source>
</evidence>
<evidence type="ECO:0000256" key="1">
    <source>
        <dbReference type="SAM" id="Phobius"/>
    </source>
</evidence>
<gene>
    <name evidence="2" type="ORF">IC610_14130</name>
</gene>
<keyword evidence="3" id="KW-1185">Reference proteome</keyword>
<organism evidence="2 3">
    <name type="scientific">Chryseobacterium caseinilyticum</name>
    <dbReference type="NCBI Taxonomy" id="2771428"/>
    <lineage>
        <taxon>Bacteria</taxon>
        <taxon>Pseudomonadati</taxon>
        <taxon>Bacteroidota</taxon>
        <taxon>Flavobacteriia</taxon>
        <taxon>Flavobacteriales</taxon>
        <taxon>Weeksellaceae</taxon>
        <taxon>Chryseobacterium group</taxon>
        <taxon>Chryseobacterium</taxon>
    </lineage>
</organism>